<evidence type="ECO:0000313" key="6">
    <source>
        <dbReference type="EMBL" id="SCL57594.1"/>
    </source>
</evidence>
<dbReference type="Pfam" id="PF08386">
    <property type="entry name" value="Abhydrolase_4"/>
    <property type="match status" value="1"/>
</dbReference>
<dbReference type="Proteomes" id="UP000198937">
    <property type="component" value="Unassembled WGS sequence"/>
</dbReference>
<dbReference type="InterPro" id="IPR029058">
    <property type="entry name" value="AB_hydrolase_fold"/>
</dbReference>
<evidence type="ECO:0000256" key="3">
    <source>
        <dbReference type="ARBA" id="ARBA00022801"/>
    </source>
</evidence>
<dbReference type="InterPro" id="IPR013595">
    <property type="entry name" value="Pept_S33_TAP-like_C"/>
</dbReference>
<gene>
    <name evidence="6" type="ORF">GA0070617_3572</name>
</gene>
<dbReference type="InterPro" id="IPR051601">
    <property type="entry name" value="Serine_prot/Carboxylest_S33"/>
</dbReference>
<evidence type="ECO:0000256" key="2">
    <source>
        <dbReference type="ARBA" id="ARBA00022729"/>
    </source>
</evidence>
<dbReference type="EMBL" id="FMIA01000002">
    <property type="protein sequence ID" value="SCL57594.1"/>
    <property type="molecule type" value="Genomic_DNA"/>
</dbReference>
<evidence type="ECO:0000259" key="4">
    <source>
        <dbReference type="Pfam" id="PF00561"/>
    </source>
</evidence>
<proteinExistence type="inferred from homology"/>
<dbReference type="AlphaFoldDB" id="A0A1C6UU35"/>
<evidence type="ECO:0000256" key="1">
    <source>
        <dbReference type="ARBA" id="ARBA00010088"/>
    </source>
</evidence>
<dbReference type="OrthoDB" id="4006962at2"/>
<dbReference type="Gene3D" id="3.40.50.1820">
    <property type="entry name" value="alpha/beta hydrolase"/>
    <property type="match status" value="1"/>
</dbReference>
<dbReference type="ESTHER" id="micya-YpmK1">
    <property type="family name" value="Tiancimycin-TnmK-Tripeptidase-HIP"/>
</dbReference>
<dbReference type="PANTHER" id="PTHR43248:SF29">
    <property type="entry name" value="TRIPEPTIDYL AMINOPEPTIDASE"/>
    <property type="match status" value="1"/>
</dbReference>
<dbReference type="GO" id="GO:0016787">
    <property type="term" value="F:hydrolase activity"/>
    <property type="evidence" value="ECO:0007669"/>
    <property type="project" value="UniProtKB-KW"/>
</dbReference>
<evidence type="ECO:0000313" key="7">
    <source>
        <dbReference type="Proteomes" id="UP000198937"/>
    </source>
</evidence>
<feature type="domain" description="Peptidase S33 tripeptidyl aminopeptidase-like C-terminal" evidence="5">
    <location>
        <begin position="376"/>
        <end position="467"/>
    </location>
</feature>
<dbReference type="SUPFAM" id="SSF53474">
    <property type="entry name" value="alpha/beta-Hydrolases"/>
    <property type="match status" value="1"/>
</dbReference>
<name>A0A1C6UU35_9ACTN</name>
<dbReference type="InterPro" id="IPR000073">
    <property type="entry name" value="AB_hydrolase_1"/>
</dbReference>
<protein>
    <submittedName>
        <fullName evidence="6">TAP-like protein</fullName>
    </submittedName>
</protein>
<dbReference type="RefSeq" id="WP_091439352.1">
    <property type="nucleotide sequence ID" value="NZ_BMMJ01000013.1"/>
</dbReference>
<dbReference type="STRING" id="683228.GA0070617_3572"/>
<keyword evidence="3" id="KW-0378">Hydrolase</keyword>
<dbReference type="PANTHER" id="PTHR43248">
    <property type="entry name" value="2-SUCCINYL-6-HYDROXY-2,4-CYCLOHEXADIENE-1-CARBOXYLATE SYNTHASE"/>
    <property type="match status" value="1"/>
</dbReference>
<keyword evidence="2" id="KW-0732">Signal</keyword>
<organism evidence="6 7">
    <name type="scientific">Micromonospora yangpuensis</name>
    <dbReference type="NCBI Taxonomy" id="683228"/>
    <lineage>
        <taxon>Bacteria</taxon>
        <taxon>Bacillati</taxon>
        <taxon>Actinomycetota</taxon>
        <taxon>Actinomycetes</taxon>
        <taxon>Micromonosporales</taxon>
        <taxon>Micromonosporaceae</taxon>
        <taxon>Micromonospora</taxon>
    </lineage>
</organism>
<reference evidence="6 7" key="1">
    <citation type="submission" date="2016-06" db="EMBL/GenBank/DDBJ databases">
        <authorList>
            <person name="Kjaerup R.B."/>
            <person name="Dalgaard T.S."/>
            <person name="Juul-Madsen H.R."/>
        </authorList>
    </citation>
    <scope>NUCLEOTIDE SEQUENCE [LARGE SCALE GENOMIC DNA]</scope>
    <source>
        <strain evidence="6 7">DSM 45577</strain>
    </source>
</reference>
<comment type="similarity">
    <text evidence="1">Belongs to the peptidase S33 family.</text>
</comment>
<sequence>MTRSPAELAGYHGQQLRWQPFTEPPLTGLEGAELSVPLDHAEPDGRTITLTVGRRRANRPDARRGVLLIGPGDDLGNRGLVLLGQLATMLPEPVLDHFDLVGFDHRFMGLSSPRQADLEAEERLWVFHHPRDFDHEVRFQARVAAKVAEHALDILPHATSRNIARDMDIIRGALGEERISYLGYSYGTYLGAVYTQMFGEHADRVVLDSMCSPDWVWRGLFTDFSPNGERALNRWASWAADQHDRYGLGATGPQVRATYDVLLDRAQVEPVGLGGFPLDRTLIRLIAVGMLNSELAYEHLGDIVRAAAHGGPLSPETMAYLAPMFGQPKEETGTIAQLAILAGDWAWPRDPEYYERDMRLHAEKWPFAGAAMAGVKAPAFWPVLPREPVTALGAGNRAESMLLVAADQDMSTPLAAGRRMREVFAHNSRLVTVADTAHHRVFPFYGNTELNELVTAYLVDGHYPDTDPTVANPRRRL</sequence>
<dbReference type="Pfam" id="PF00561">
    <property type="entry name" value="Abhydrolase_1"/>
    <property type="match status" value="1"/>
</dbReference>
<keyword evidence="7" id="KW-1185">Reference proteome</keyword>
<accession>A0A1C6UU35</accession>
<evidence type="ECO:0000259" key="5">
    <source>
        <dbReference type="Pfam" id="PF08386"/>
    </source>
</evidence>
<feature type="domain" description="AB hydrolase-1" evidence="4">
    <location>
        <begin position="93"/>
        <end position="218"/>
    </location>
</feature>